<dbReference type="AlphaFoldDB" id="A0AAC8VZW7"/>
<dbReference type="RefSeq" id="WP_045586235.1">
    <property type="nucleotide sequence ID" value="NZ_CP012402.1"/>
</dbReference>
<accession>A0AAC8VZW7</accession>
<dbReference type="Proteomes" id="UP000069935">
    <property type="component" value="Chromosome 2"/>
</dbReference>
<organism evidence="2 3">
    <name type="scientific">Azospirillum thiophilum</name>
    <dbReference type="NCBI Taxonomy" id="528244"/>
    <lineage>
        <taxon>Bacteria</taxon>
        <taxon>Pseudomonadati</taxon>
        <taxon>Pseudomonadota</taxon>
        <taxon>Alphaproteobacteria</taxon>
        <taxon>Rhodospirillales</taxon>
        <taxon>Azospirillaceae</taxon>
        <taxon>Azospirillum</taxon>
    </lineage>
</organism>
<evidence type="ECO:0000313" key="2">
    <source>
        <dbReference type="EMBL" id="ALG72498.1"/>
    </source>
</evidence>
<sequence>MSELARFPHYPMYMATITDAIAKGDLAQMKTLQSQAEEVLTAYGDIPTALQLLKVEIAKAEAAAG</sequence>
<feature type="domain" description="DUF1843" evidence="1">
    <location>
        <begin position="11"/>
        <end position="62"/>
    </location>
</feature>
<reference evidence="3" key="1">
    <citation type="submission" date="2015-08" db="EMBL/GenBank/DDBJ databases">
        <title>Complete Genome Sequence of Azospirillum thiophilum BV-S.</title>
        <authorList>
            <person name="Fomenkov A."/>
            <person name="Vincze T."/>
            <person name="Grabovich M."/>
            <person name="Dubinina G."/>
            <person name="Orlova M."/>
            <person name="Belousova E."/>
            <person name="Roberts R.J."/>
        </authorList>
    </citation>
    <scope>NUCLEOTIDE SEQUENCE [LARGE SCALE GENOMIC DNA]</scope>
    <source>
        <strain evidence="3">BV-S</strain>
    </source>
</reference>
<dbReference type="Pfam" id="PF08898">
    <property type="entry name" value="DUF1843"/>
    <property type="match status" value="1"/>
</dbReference>
<reference evidence="2 3" key="2">
    <citation type="journal article" date="2016" name="Genome Announc.">
        <title>Complete Genome Sequence of a Strain of Azospirillum thiophilum Isolated from a Sulfide Spring.</title>
        <authorList>
            <person name="Fomenkov A."/>
            <person name="Vincze T."/>
            <person name="Grabovich M."/>
            <person name="Anton B.P."/>
            <person name="Dubinina G."/>
            <person name="Orlova M."/>
            <person name="Belousova E."/>
            <person name="Roberts R.J."/>
        </authorList>
    </citation>
    <scope>NUCLEOTIDE SEQUENCE [LARGE SCALE GENOMIC DNA]</scope>
    <source>
        <strain evidence="2 3">BV-S</strain>
    </source>
</reference>
<evidence type="ECO:0000259" key="1">
    <source>
        <dbReference type="Pfam" id="PF08898"/>
    </source>
</evidence>
<evidence type="ECO:0000313" key="3">
    <source>
        <dbReference type="Proteomes" id="UP000069935"/>
    </source>
</evidence>
<protein>
    <recommendedName>
        <fullName evidence="1">DUF1843 domain-containing protein</fullName>
    </recommendedName>
</protein>
<dbReference type="InterPro" id="IPR014994">
    <property type="entry name" value="DUF1843"/>
</dbReference>
<proteinExistence type="predicted"/>
<dbReference type="KEGG" id="ati:AL072_15525"/>
<name>A0AAC8VZW7_9PROT</name>
<keyword evidence="3" id="KW-1185">Reference proteome</keyword>
<dbReference type="EMBL" id="CP012402">
    <property type="protein sequence ID" value="ALG72498.1"/>
    <property type="molecule type" value="Genomic_DNA"/>
</dbReference>
<gene>
    <name evidence="2" type="ORF">AL072_15525</name>
</gene>